<sequence length="122" mass="13253">MSVAPAALICTSEKGEYFWCPSGTYVPQCLKDNVFRLCVYVVFSEGYFPCVQVASVESSEALMRPESLQVSTSGMARNIFATGEFARQLSALKSFEPQANGVTYAVMAIGNKTADYAHVSPM</sequence>
<proteinExistence type="predicted"/>
<dbReference type="EMBL" id="GEEE01019528">
    <property type="protein sequence ID" value="JAP43697.1"/>
    <property type="molecule type" value="Transcribed_RNA"/>
</dbReference>
<organism evidence="1">
    <name type="scientific">Schistocephalus solidus</name>
    <name type="common">Tapeworm</name>
    <dbReference type="NCBI Taxonomy" id="70667"/>
    <lineage>
        <taxon>Eukaryota</taxon>
        <taxon>Metazoa</taxon>
        <taxon>Spiralia</taxon>
        <taxon>Lophotrochozoa</taxon>
        <taxon>Platyhelminthes</taxon>
        <taxon>Cestoda</taxon>
        <taxon>Eucestoda</taxon>
        <taxon>Diphyllobothriidea</taxon>
        <taxon>Diphyllobothriidae</taxon>
        <taxon>Schistocephalus</taxon>
    </lineage>
</organism>
<dbReference type="AlphaFoldDB" id="A0A0X3P1L1"/>
<gene>
    <name evidence="1" type="ORF">TR144047</name>
</gene>
<reference evidence="1" key="1">
    <citation type="submission" date="2016-01" db="EMBL/GenBank/DDBJ databases">
        <title>Reference transcriptome for the parasite Schistocephalus solidus: insights into the molecular evolution of parasitism.</title>
        <authorList>
            <person name="Hebert F.O."/>
            <person name="Grambauer S."/>
            <person name="Barber I."/>
            <person name="Landry C.R."/>
            <person name="Aubin-Horth N."/>
        </authorList>
    </citation>
    <scope>NUCLEOTIDE SEQUENCE</scope>
</reference>
<accession>A0A0X3P1L1</accession>
<protein>
    <submittedName>
        <fullName evidence="1">Uncharacterized protein</fullName>
    </submittedName>
</protein>
<evidence type="ECO:0000313" key="1">
    <source>
        <dbReference type="EMBL" id="JAP43697.1"/>
    </source>
</evidence>
<name>A0A0X3P1L1_SCHSO</name>